<sequence length="94" mass="10049">LGWVQSQLPGQLGHTSANPMVGDQPIAGKGGPSRLVFYHHRLMPGSTLAVILVPEFQLGVVTLQNSMTAIGTADFILKALLEVPEPNDYVALTR</sequence>
<proteinExistence type="predicted"/>
<evidence type="ECO:0000256" key="1">
    <source>
        <dbReference type="SAM" id="MobiDB-lite"/>
    </source>
</evidence>
<dbReference type="Proteomes" id="UP001302321">
    <property type="component" value="Unassembled WGS sequence"/>
</dbReference>
<evidence type="ECO:0000313" key="2">
    <source>
        <dbReference type="EMBL" id="KAK4173635.1"/>
    </source>
</evidence>
<feature type="compositionally biased region" description="Polar residues" evidence="1">
    <location>
        <begin position="1"/>
        <end position="18"/>
    </location>
</feature>
<organism evidence="2 3">
    <name type="scientific">Triangularia setosa</name>
    <dbReference type="NCBI Taxonomy" id="2587417"/>
    <lineage>
        <taxon>Eukaryota</taxon>
        <taxon>Fungi</taxon>
        <taxon>Dikarya</taxon>
        <taxon>Ascomycota</taxon>
        <taxon>Pezizomycotina</taxon>
        <taxon>Sordariomycetes</taxon>
        <taxon>Sordariomycetidae</taxon>
        <taxon>Sordariales</taxon>
        <taxon>Podosporaceae</taxon>
        <taxon>Triangularia</taxon>
    </lineage>
</organism>
<reference evidence="2" key="2">
    <citation type="submission" date="2023-05" db="EMBL/GenBank/DDBJ databases">
        <authorList>
            <consortium name="Lawrence Berkeley National Laboratory"/>
            <person name="Steindorff A."/>
            <person name="Hensen N."/>
            <person name="Bonometti L."/>
            <person name="Westerberg I."/>
            <person name="Brannstrom I.O."/>
            <person name="Guillou S."/>
            <person name="Cros-Aarteil S."/>
            <person name="Calhoun S."/>
            <person name="Haridas S."/>
            <person name="Kuo A."/>
            <person name="Mondo S."/>
            <person name="Pangilinan J."/>
            <person name="Riley R."/>
            <person name="Labutti K."/>
            <person name="Andreopoulos B."/>
            <person name="Lipzen A."/>
            <person name="Chen C."/>
            <person name="Yanf M."/>
            <person name="Daum C."/>
            <person name="Ng V."/>
            <person name="Clum A."/>
            <person name="Ohm R."/>
            <person name="Martin F."/>
            <person name="Silar P."/>
            <person name="Natvig D."/>
            <person name="Lalanne C."/>
            <person name="Gautier V."/>
            <person name="Ament-Velasquez S.L."/>
            <person name="Kruys A."/>
            <person name="Hutchinson M.I."/>
            <person name="Powell A.J."/>
            <person name="Barry K."/>
            <person name="Miller A.N."/>
            <person name="Grigoriev I.V."/>
            <person name="Debuchy R."/>
            <person name="Gladieux P."/>
            <person name="Thoren M.H."/>
            <person name="Johannesson H."/>
        </authorList>
    </citation>
    <scope>NUCLEOTIDE SEQUENCE</scope>
    <source>
        <strain evidence="2">CBS 892.96</strain>
    </source>
</reference>
<protein>
    <submittedName>
        <fullName evidence="2">Uncharacterized protein</fullName>
    </submittedName>
</protein>
<dbReference type="EMBL" id="MU866330">
    <property type="protein sequence ID" value="KAK4173635.1"/>
    <property type="molecule type" value="Genomic_DNA"/>
</dbReference>
<keyword evidence="3" id="KW-1185">Reference proteome</keyword>
<feature type="region of interest" description="Disordered" evidence="1">
    <location>
        <begin position="1"/>
        <end position="26"/>
    </location>
</feature>
<dbReference type="AlphaFoldDB" id="A0AAN7A536"/>
<accession>A0AAN7A536</accession>
<evidence type="ECO:0000313" key="3">
    <source>
        <dbReference type="Proteomes" id="UP001302321"/>
    </source>
</evidence>
<gene>
    <name evidence="2" type="ORF">QBC36DRAFT_194160</name>
</gene>
<reference evidence="2" key="1">
    <citation type="journal article" date="2023" name="Mol. Phylogenet. Evol.">
        <title>Genome-scale phylogeny and comparative genomics of the fungal order Sordariales.</title>
        <authorList>
            <person name="Hensen N."/>
            <person name="Bonometti L."/>
            <person name="Westerberg I."/>
            <person name="Brannstrom I.O."/>
            <person name="Guillou S."/>
            <person name="Cros-Aarteil S."/>
            <person name="Calhoun S."/>
            <person name="Haridas S."/>
            <person name="Kuo A."/>
            <person name="Mondo S."/>
            <person name="Pangilinan J."/>
            <person name="Riley R."/>
            <person name="LaButti K."/>
            <person name="Andreopoulos B."/>
            <person name="Lipzen A."/>
            <person name="Chen C."/>
            <person name="Yan M."/>
            <person name="Daum C."/>
            <person name="Ng V."/>
            <person name="Clum A."/>
            <person name="Steindorff A."/>
            <person name="Ohm R.A."/>
            <person name="Martin F."/>
            <person name="Silar P."/>
            <person name="Natvig D.O."/>
            <person name="Lalanne C."/>
            <person name="Gautier V."/>
            <person name="Ament-Velasquez S.L."/>
            <person name="Kruys A."/>
            <person name="Hutchinson M.I."/>
            <person name="Powell A.J."/>
            <person name="Barry K."/>
            <person name="Miller A.N."/>
            <person name="Grigoriev I.V."/>
            <person name="Debuchy R."/>
            <person name="Gladieux P."/>
            <person name="Hiltunen Thoren M."/>
            <person name="Johannesson H."/>
        </authorList>
    </citation>
    <scope>NUCLEOTIDE SEQUENCE</scope>
    <source>
        <strain evidence="2">CBS 892.96</strain>
    </source>
</reference>
<comment type="caution">
    <text evidence="2">The sequence shown here is derived from an EMBL/GenBank/DDBJ whole genome shotgun (WGS) entry which is preliminary data.</text>
</comment>
<name>A0AAN7A536_9PEZI</name>
<feature type="non-terminal residue" evidence="2">
    <location>
        <position position="1"/>
    </location>
</feature>